<keyword evidence="1" id="KW-0732">Signal</keyword>
<dbReference type="InterPro" id="IPR054363">
    <property type="entry name" value="GH95_cat"/>
</dbReference>
<feature type="signal peptide" evidence="1">
    <location>
        <begin position="1"/>
        <end position="22"/>
    </location>
</feature>
<accession>A0A521BZN3</accession>
<organism evidence="5 6">
    <name type="scientific">Saccharicrinis carchari</name>
    <dbReference type="NCBI Taxonomy" id="1168039"/>
    <lineage>
        <taxon>Bacteria</taxon>
        <taxon>Pseudomonadati</taxon>
        <taxon>Bacteroidota</taxon>
        <taxon>Bacteroidia</taxon>
        <taxon>Marinilabiliales</taxon>
        <taxon>Marinilabiliaceae</taxon>
        <taxon>Saccharicrinis</taxon>
    </lineage>
</organism>
<dbReference type="InterPro" id="IPR016518">
    <property type="entry name" value="Alpha-L-fucosidase"/>
</dbReference>
<gene>
    <name evidence="5" type="ORF">SAMN06265379_102187</name>
</gene>
<dbReference type="PANTHER" id="PTHR31084">
    <property type="entry name" value="ALPHA-L-FUCOSIDASE 2"/>
    <property type="match status" value="1"/>
</dbReference>
<dbReference type="GO" id="GO:0005975">
    <property type="term" value="P:carbohydrate metabolic process"/>
    <property type="evidence" value="ECO:0007669"/>
    <property type="project" value="InterPro"/>
</dbReference>
<dbReference type="InterPro" id="IPR049053">
    <property type="entry name" value="AFCA-like_C"/>
</dbReference>
<name>A0A521BZN3_SACCC</name>
<dbReference type="SUPFAM" id="SSF48208">
    <property type="entry name" value="Six-hairpin glycosidases"/>
    <property type="match status" value="1"/>
</dbReference>
<sequence>MNNYFSKFIVLFSIIGMLACTASNKDEKQLKLWYDKPASDWMTEALPIGNAYMGAMFFGGIETEQIQFAEATLWAGGPEAHPDYNFGVRKDAWKHLEKIRQLLEEGKLTEAHRMAERQLTGVTHKTADGSMFGDYGAQQTMGDLFVTIGHNGEPENYKREIDLNTGEGRVYYQIDGESHRRHFFGSYPDKVLVYRFESSTPTSYQLKYETPHKKVSDTFNQGLYSFTGEVAGNGMAFETCLKVQSDGEVAFRDGEIQISDARYCNVYHVAATDYLPEFPHYKGADYRGANKATLAGLEGRSYEEIREKHLHDYQNLFSRVQLKLGSSNRDNVPTDVRLKAYAEGMVDAAFEELYFQYSRYLMISGSRPGSMPLNLQGKWNNSTNPPWACDYHMNINQQMLYWPAEVTNLSECHLPLFDYMESLVEPGKISAKEFFNTRGWIVNTMNNPFGFTAPGWGFPWGFFPGGAAWLCQHAWEHYDFTRDKIFLEETAYPLMKEAALFWIDYLIEDENGQLVSSPSYSPEHGGISRGASMDHQMAWDLLNNCIEACNVLGVDEAFKTKAIAVRDKICPPAIGKWGQLQEWKEDVDDPENKHRHVSHLYALHPGKQITVETTPNLAEAAKVSLNARGDDGTGWSLAWKVNFWARLKDGDRAYRLFKRLLRPTGQKGTEMMSGGGSYSNLLCAHPPFQLDGNMGGCAGVAELLLQSHTGTIELLPALPSAWKDGNVKGLKARGGFEVKMEWKENKLFSAQISGKDGTTGTYKYQDTVKEFEIPENGIYTVIL</sequence>
<dbReference type="InterPro" id="IPR008928">
    <property type="entry name" value="6-hairpin_glycosidase_sf"/>
</dbReference>
<dbReference type="AlphaFoldDB" id="A0A521BZN3"/>
<feature type="domain" description="Glycosyl hydrolase family 95 N-terminal" evidence="2">
    <location>
        <begin position="32"/>
        <end position="274"/>
    </location>
</feature>
<dbReference type="Proteomes" id="UP000319040">
    <property type="component" value="Unassembled WGS sequence"/>
</dbReference>
<evidence type="ECO:0000256" key="1">
    <source>
        <dbReference type="SAM" id="SignalP"/>
    </source>
</evidence>
<evidence type="ECO:0000313" key="5">
    <source>
        <dbReference type="EMBL" id="SMO51930.1"/>
    </source>
</evidence>
<evidence type="ECO:0000259" key="3">
    <source>
        <dbReference type="Pfam" id="PF21307"/>
    </source>
</evidence>
<dbReference type="Pfam" id="PF22124">
    <property type="entry name" value="Glyco_hydro_95_cat"/>
    <property type="match status" value="1"/>
</dbReference>
<dbReference type="EMBL" id="FXTB01000002">
    <property type="protein sequence ID" value="SMO51930.1"/>
    <property type="molecule type" value="Genomic_DNA"/>
</dbReference>
<evidence type="ECO:0000259" key="4">
    <source>
        <dbReference type="Pfam" id="PF22124"/>
    </source>
</evidence>
<feature type="domain" description="Glycosyl hydrolase family 95 catalytic" evidence="4">
    <location>
        <begin position="301"/>
        <end position="704"/>
    </location>
</feature>
<dbReference type="Gene3D" id="1.50.10.10">
    <property type="match status" value="1"/>
</dbReference>
<proteinExistence type="predicted"/>
<dbReference type="Gene3D" id="2.70.98.50">
    <property type="entry name" value="putative glycoside hydrolase family protein from bacillus halodurans"/>
    <property type="match status" value="1"/>
</dbReference>
<evidence type="ECO:0000313" key="6">
    <source>
        <dbReference type="Proteomes" id="UP000319040"/>
    </source>
</evidence>
<keyword evidence="6" id="KW-1185">Reference proteome</keyword>
<dbReference type="Pfam" id="PF14498">
    <property type="entry name" value="Glyco_hyd_65N_2"/>
    <property type="match status" value="1"/>
</dbReference>
<dbReference type="PROSITE" id="PS51257">
    <property type="entry name" value="PROKAR_LIPOPROTEIN"/>
    <property type="match status" value="1"/>
</dbReference>
<dbReference type="InterPro" id="IPR012341">
    <property type="entry name" value="6hp_glycosidase-like_sf"/>
</dbReference>
<dbReference type="Pfam" id="PF21307">
    <property type="entry name" value="Glyco_hydro_95_C"/>
    <property type="match status" value="1"/>
</dbReference>
<dbReference type="InterPro" id="IPR027414">
    <property type="entry name" value="GH95_N_dom"/>
</dbReference>
<reference evidence="5 6" key="1">
    <citation type="submission" date="2017-05" db="EMBL/GenBank/DDBJ databases">
        <authorList>
            <person name="Varghese N."/>
            <person name="Submissions S."/>
        </authorList>
    </citation>
    <scope>NUCLEOTIDE SEQUENCE [LARGE SCALE GENOMIC DNA]</scope>
    <source>
        <strain evidence="5 6">DSM 27040</strain>
    </source>
</reference>
<feature type="domain" description="Alpha fucosidase A-like C-terminal" evidence="3">
    <location>
        <begin position="706"/>
        <end position="769"/>
    </location>
</feature>
<dbReference type="PIRSF" id="PIRSF007663">
    <property type="entry name" value="UCP007663"/>
    <property type="match status" value="1"/>
</dbReference>
<dbReference type="RefSeq" id="WP_142532499.1">
    <property type="nucleotide sequence ID" value="NZ_FXTB01000002.1"/>
</dbReference>
<dbReference type="OrthoDB" id="9802600at2"/>
<dbReference type="PANTHER" id="PTHR31084:SF19">
    <property type="entry name" value="GLYCOSYL HYDROLASE FAMILY 95 N-TERMINAL DOMAIN-CONTAINING PROTEIN"/>
    <property type="match status" value="1"/>
</dbReference>
<dbReference type="GO" id="GO:0004560">
    <property type="term" value="F:alpha-L-fucosidase activity"/>
    <property type="evidence" value="ECO:0007669"/>
    <property type="project" value="InterPro"/>
</dbReference>
<feature type="chain" id="PRO_5021808367" evidence="1">
    <location>
        <begin position="23"/>
        <end position="783"/>
    </location>
</feature>
<protein>
    <submittedName>
        <fullName evidence="5">Alpha-L-fucosidase 2</fullName>
    </submittedName>
</protein>
<evidence type="ECO:0000259" key="2">
    <source>
        <dbReference type="Pfam" id="PF14498"/>
    </source>
</evidence>